<dbReference type="Gene3D" id="3.80.10.10">
    <property type="entry name" value="Ribonuclease Inhibitor"/>
    <property type="match status" value="2"/>
</dbReference>
<gene>
    <name evidence="5" type="ORF">SADUNF_Sadunf17G0100200</name>
</gene>
<sequence length="605" mass="67814">MFQLEIDTENESESIQIIVEHIVYKLSFTMPTISKNLVGIDSRLKGKEKIEAIFLDMPGITEAQWNMEAFSKMSKLRLLKINNVDELVELHMPGSNIEQLWYGHKTGITELSSSFDHLIGLVLLSMSNCHNLTRIPKGIDCLKSLKKLYLSGCSKLEFIPENLGRVGSLEEFDLSGTLIKQMPESISLLKNLKVLLLSLDGCKRIVVLPSLLGLCSLEVLGLRDCHLREEALLQDIGYLSSLMSLDLSRNDFVSLPKSINKLSRLEMLVLEDCRMLESLPVVPSKVQTINLNGCIRLKEIPDPMKLSSSKRSEFLCLNCWELYKHNDQDNMGFTMLERYLQGLSNPRPRFGIVVPGNEIPGWFNHQKKGSSINVEVHSWSMGFVACVAFNAFGESPSLFCHFKANGKENFLSSMGISCNSIQVLSNHLWLFYLSFDYFKEWQHELFSNIELSFFPSNGVKVKNCGLFLLYSLHTPSSQSYSCEDPLYTCSLHDCSFPIPIFCTANYVQRMYFPVIRGIDTSNSFTNLSIDPTLRGTIPDDKELEKHRGSARDLGAQSECHADQAEMESVDPATAKSADPTTEAAIPAAPESRSVAPAVAPTTIHP</sequence>
<dbReference type="Pfam" id="PF07725">
    <property type="entry name" value="LRR_3"/>
    <property type="match status" value="1"/>
</dbReference>
<dbReference type="AlphaFoldDB" id="A0A835J5S1"/>
<dbReference type="EMBL" id="JADGMS010000017">
    <property type="protein sequence ID" value="KAF9663900.1"/>
    <property type="molecule type" value="Genomic_DNA"/>
</dbReference>
<feature type="domain" description="C-JID" evidence="4">
    <location>
        <begin position="354"/>
        <end position="471"/>
    </location>
</feature>
<protein>
    <recommendedName>
        <fullName evidence="4">C-JID domain-containing protein</fullName>
    </recommendedName>
</protein>
<dbReference type="Proteomes" id="UP000657918">
    <property type="component" value="Unassembled WGS sequence"/>
</dbReference>
<comment type="caution">
    <text evidence="5">The sequence shown here is derived from an EMBL/GenBank/DDBJ whole genome shotgun (WGS) entry which is preliminary data.</text>
</comment>
<organism evidence="5 6">
    <name type="scientific">Salix dunnii</name>
    <dbReference type="NCBI Taxonomy" id="1413687"/>
    <lineage>
        <taxon>Eukaryota</taxon>
        <taxon>Viridiplantae</taxon>
        <taxon>Streptophyta</taxon>
        <taxon>Embryophyta</taxon>
        <taxon>Tracheophyta</taxon>
        <taxon>Spermatophyta</taxon>
        <taxon>Magnoliopsida</taxon>
        <taxon>eudicotyledons</taxon>
        <taxon>Gunneridae</taxon>
        <taxon>Pentapetalae</taxon>
        <taxon>rosids</taxon>
        <taxon>fabids</taxon>
        <taxon>Malpighiales</taxon>
        <taxon>Salicaceae</taxon>
        <taxon>Saliceae</taxon>
        <taxon>Salix</taxon>
    </lineage>
</organism>
<dbReference type="PANTHER" id="PTHR47186:SF63">
    <property type="entry name" value="C-JID DOMAIN-CONTAINING PROTEIN"/>
    <property type="match status" value="1"/>
</dbReference>
<dbReference type="InterPro" id="IPR011713">
    <property type="entry name" value="Leu-rich_rpt_3"/>
</dbReference>
<evidence type="ECO:0000313" key="6">
    <source>
        <dbReference type="Proteomes" id="UP000657918"/>
    </source>
</evidence>
<dbReference type="InterPro" id="IPR032675">
    <property type="entry name" value="LRR_dom_sf"/>
</dbReference>
<accession>A0A835J5S1</accession>
<dbReference type="PANTHER" id="PTHR47186">
    <property type="entry name" value="LEUCINE-RICH REPEAT-CONTAINING PROTEIN 57"/>
    <property type="match status" value="1"/>
</dbReference>
<name>A0A835J5S1_9ROSI</name>
<evidence type="ECO:0000313" key="5">
    <source>
        <dbReference type="EMBL" id="KAF9663900.1"/>
    </source>
</evidence>
<evidence type="ECO:0000256" key="3">
    <source>
        <dbReference type="SAM" id="MobiDB-lite"/>
    </source>
</evidence>
<keyword evidence="1" id="KW-0433">Leucine-rich repeat</keyword>
<dbReference type="OrthoDB" id="1936883at2759"/>
<dbReference type="Pfam" id="PF20160">
    <property type="entry name" value="C-JID"/>
    <property type="match status" value="1"/>
</dbReference>
<evidence type="ECO:0000256" key="1">
    <source>
        <dbReference type="ARBA" id="ARBA00022614"/>
    </source>
</evidence>
<proteinExistence type="predicted"/>
<reference evidence="5 6" key="1">
    <citation type="submission" date="2020-10" db="EMBL/GenBank/DDBJ databases">
        <title>Plant Genome Project.</title>
        <authorList>
            <person name="Zhang R.-G."/>
        </authorList>
    </citation>
    <scope>NUCLEOTIDE SEQUENCE [LARGE SCALE GENOMIC DNA]</scope>
    <source>
        <strain evidence="5">FAFU-HL-1</strain>
        <tissue evidence="5">Leaf</tissue>
    </source>
</reference>
<evidence type="ECO:0000259" key="4">
    <source>
        <dbReference type="Pfam" id="PF20160"/>
    </source>
</evidence>
<evidence type="ECO:0000256" key="2">
    <source>
        <dbReference type="ARBA" id="ARBA00022737"/>
    </source>
</evidence>
<dbReference type="SUPFAM" id="SSF52058">
    <property type="entry name" value="L domain-like"/>
    <property type="match status" value="1"/>
</dbReference>
<dbReference type="InterPro" id="IPR045344">
    <property type="entry name" value="C-JID"/>
</dbReference>
<keyword evidence="2" id="KW-0677">Repeat</keyword>
<feature type="compositionally biased region" description="Basic and acidic residues" evidence="3">
    <location>
        <begin position="537"/>
        <end position="550"/>
    </location>
</feature>
<keyword evidence="6" id="KW-1185">Reference proteome</keyword>
<feature type="region of interest" description="Disordered" evidence="3">
    <location>
        <begin position="535"/>
        <end position="605"/>
    </location>
</feature>
<feature type="compositionally biased region" description="Low complexity" evidence="3">
    <location>
        <begin position="577"/>
        <end position="590"/>
    </location>
</feature>